<organism evidence="1 2">
    <name type="scientific">Stereocaulon virgatum</name>
    <dbReference type="NCBI Taxonomy" id="373712"/>
    <lineage>
        <taxon>Eukaryota</taxon>
        <taxon>Fungi</taxon>
        <taxon>Dikarya</taxon>
        <taxon>Ascomycota</taxon>
        <taxon>Pezizomycotina</taxon>
        <taxon>Lecanoromycetes</taxon>
        <taxon>OSLEUM clade</taxon>
        <taxon>Lecanoromycetidae</taxon>
        <taxon>Lecanorales</taxon>
        <taxon>Lecanorineae</taxon>
        <taxon>Stereocaulaceae</taxon>
        <taxon>Stereocaulon</taxon>
    </lineage>
</organism>
<protein>
    <submittedName>
        <fullName evidence="1">Uncharacterized protein</fullName>
    </submittedName>
</protein>
<evidence type="ECO:0000313" key="1">
    <source>
        <dbReference type="EMBL" id="KAL2042889.1"/>
    </source>
</evidence>
<reference evidence="1 2" key="1">
    <citation type="submission" date="2024-09" db="EMBL/GenBank/DDBJ databases">
        <title>Rethinking Asexuality: The Enigmatic Case of Functional Sexual Genes in Lepraria (Stereocaulaceae).</title>
        <authorList>
            <person name="Doellman M."/>
            <person name="Sun Y."/>
            <person name="Barcenas-Pena A."/>
            <person name="Lumbsch H.T."/>
            <person name="Grewe F."/>
        </authorList>
    </citation>
    <scope>NUCLEOTIDE SEQUENCE [LARGE SCALE GENOMIC DNA]</scope>
    <source>
        <strain evidence="1 2">Mercado 3170</strain>
    </source>
</reference>
<sequence>MFRKDPQLGFTCLRFENLLQHPARTQIPPKHWDTVATALQGLGDFALFTRKIVPSYARSSSNGRMILGAISPNIDGILTRDCTHVGFSAFFVTIPTFRCETS</sequence>
<dbReference type="EMBL" id="JBEFKJ010000013">
    <property type="protein sequence ID" value="KAL2042889.1"/>
    <property type="molecule type" value="Genomic_DNA"/>
</dbReference>
<proteinExistence type="predicted"/>
<comment type="caution">
    <text evidence="1">The sequence shown here is derived from an EMBL/GenBank/DDBJ whole genome shotgun (WGS) entry which is preliminary data.</text>
</comment>
<gene>
    <name evidence="1" type="ORF">N7G274_004649</name>
</gene>
<dbReference type="Proteomes" id="UP001590950">
    <property type="component" value="Unassembled WGS sequence"/>
</dbReference>
<keyword evidence="2" id="KW-1185">Reference proteome</keyword>
<evidence type="ECO:0000313" key="2">
    <source>
        <dbReference type="Proteomes" id="UP001590950"/>
    </source>
</evidence>
<name>A0ABR4ADV4_9LECA</name>
<accession>A0ABR4ADV4</accession>